<dbReference type="eggNOG" id="KOG0231">
    <property type="taxonomic scope" value="Eukaryota"/>
</dbReference>
<dbReference type="EMBL" id="AMQM01001625">
    <property type="status" value="NOT_ANNOTATED_CDS"/>
    <property type="molecule type" value="Genomic_DNA"/>
</dbReference>
<dbReference type="KEGG" id="hro:HELRODRAFT_151948"/>
<proteinExistence type="predicted"/>
<reference evidence="1 3" key="2">
    <citation type="journal article" date="2013" name="Nature">
        <title>Insights into bilaterian evolution from three spiralian genomes.</title>
        <authorList>
            <person name="Simakov O."/>
            <person name="Marletaz F."/>
            <person name="Cho S.J."/>
            <person name="Edsinger-Gonzales E."/>
            <person name="Havlak P."/>
            <person name="Hellsten U."/>
            <person name="Kuo D.H."/>
            <person name="Larsson T."/>
            <person name="Lv J."/>
            <person name="Arendt D."/>
            <person name="Savage R."/>
            <person name="Osoegawa K."/>
            <person name="de Jong P."/>
            <person name="Grimwood J."/>
            <person name="Chapman J.A."/>
            <person name="Shapiro H."/>
            <person name="Aerts A."/>
            <person name="Otillar R.P."/>
            <person name="Terry A.Y."/>
            <person name="Boore J.L."/>
            <person name="Grigoriev I.V."/>
            <person name="Lindberg D.R."/>
            <person name="Seaver E.C."/>
            <person name="Weisblat D.A."/>
            <person name="Putnam N.H."/>
            <person name="Rokhsar D.S."/>
        </authorList>
    </citation>
    <scope>NUCLEOTIDE SEQUENCE</scope>
</reference>
<dbReference type="EMBL" id="KB097571">
    <property type="protein sequence ID" value="ESN94455.1"/>
    <property type="molecule type" value="Genomic_DNA"/>
</dbReference>
<reference evidence="3" key="1">
    <citation type="submission" date="2012-12" db="EMBL/GenBank/DDBJ databases">
        <authorList>
            <person name="Hellsten U."/>
            <person name="Grimwood J."/>
            <person name="Chapman J.A."/>
            <person name="Shapiro H."/>
            <person name="Aerts A."/>
            <person name="Otillar R.P."/>
            <person name="Terry A.Y."/>
            <person name="Boore J.L."/>
            <person name="Simakov O."/>
            <person name="Marletaz F."/>
            <person name="Cho S.-J."/>
            <person name="Edsinger-Gonzales E."/>
            <person name="Havlak P."/>
            <person name="Kuo D.-H."/>
            <person name="Larsson T."/>
            <person name="Lv J."/>
            <person name="Arendt D."/>
            <person name="Savage R."/>
            <person name="Osoegawa K."/>
            <person name="de Jong P."/>
            <person name="Lindberg D.R."/>
            <person name="Seaver E.C."/>
            <person name="Weisblat D.A."/>
            <person name="Putnam N.H."/>
            <person name="Grigoriev I.V."/>
            <person name="Rokhsar D.S."/>
        </authorList>
    </citation>
    <scope>NUCLEOTIDE SEQUENCE</scope>
</reference>
<name>T1EKN2_HELRO</name>
<dbReference type="HOGENOM" id="CLU_1943407_0_0_1"/>
<dbReference type="Gene3D" id="2.20.110.10">
    <property type="entry name" value="Histone H3 K4-specific methyltransferase SET7/9 N-terminal domain"/>
    <property type="match status" value="1"/>
</dbReference>
<sequence>MGSWSEDNKHGGGVVVTLDGYYFEGNFNSGKMIGKGLLMTEDNHVYEGEFSGFSFAGKGVLTLPNGDALEGSFGGNFVEGVKVTGVLKKSTEHKEPNINATVSFGMLTYPAHEKWLELFNQCYSALGCSN</sequence>
<dbReference type="AlphaFoldDB" id="T1EKN2"/>
<keyword evidence="3" id="KW-1185">Reference proteome</keyword>
<protein>
    <recommendedName>
        <fullName evidence="4">MORN repeat-containing protein 4</fullName>
    </recommendedName>
</protein>
<dbReference type="Proteomes" id="UP000015101">
    <property type="component" value="Unassembled WGS sequence"/>
</dbReference>
<dbReference type="STRING" id="6412.T1EKN2"/>
<dbReference type="SUPFAM" id="SSF82185">
    <property type="entry name" value="Histone H3 K4-specific methyltransferase SET7/9 N-terminal domain"/>
    <property type="match status" value="1"/>
</dbReference>
<dbReference type="InParanoid" id="T1EKN2"/>
<evidence type="ECO:0000313" key="1">
    <source>
        <dbReference type="EMBL" id="ESN94455.1"/>
    </source>
</evidence>
<evidence type="ECO:0000313" key="2">
    <source>
        <dbReference type="EnsemblMetazoa" id="HelroP151948"/>
    </source>
</evidence>
<gene>
    <name evidence="2" type="primary">20197132</name>
    <name evidence="1" type="ORF">HELRODRAFT_151948</name>
</gene>
<dbReference type="PANTHER" id="PTHR46089:SF2">
    <property type="entry name" value="ALSIN HOMOLOG"/>
    <property type="match status" value="1"/>
</dbReference>
<dbReference type="PANTHER" id="PTHR46089">
    <property type="entry name" value="ALSIN HOMOLOG"/>
    <property type="match status" value="1"/>
</dbReference>
<accession>T1EKN2</accession>
<dbReference type="CTD" id="20197132"/>
<reference evidence="2" key="3">
    <citation type="submission" date="2015-06" db="UniProtKB">
        <authorList>
            <consortium name="EnsemblMetazoa"/>
        </authorList>
    </citation>
    <scope>IDENTIFICATION</scope>
</reference>
<dbReference type="InterPro" id="IPR051984">
    <property type="entry name" value="Alsin"/>
</dbReference>
<organism evidence="2 3">
    <name type="scientific">Helobdella robusta</name>
    <name type="common">Californian leech</name>
    <dbReference type="NCBI Taxonomy" id="6412"/>
    <lineage>
        <taxon>Eukaryota</taxon>
        <taxon>Metazoa</taxon>
        <taxon>Spiralia</taxon>
        <taxon>Lophotrochozoa</taxon>
        <taxon>Annelida</taxon>
        <taxon>Clitellata</taxon>
        <taxon>Hirudinea</taxon>
        <taxon>Rhynchobdellida</taxon>
        <taxon>Glossiphoniidae</taxon>
        <taxon>Helobdella</taxon>
    </lineage>
</organism>
<evidence type="ECO:0008006" key="4">
    <source>
        <dbReference type="Google" id="ProtNLM"/>
    </source>
</evidence>
<evidence type="ECO:0000313" key="3">
    <source>
        <dbReference type="Proteomes" id="UP000015101"/>
    </source>
</evidence>
<dbReference type="EnsemblMetazoa" id="HelroT151948">
    <property type="protein sequence ID" value="HelroP151948"/>
    <property type="gene ID" value="HelroG151948"/>
</dbReference>
<dbReference type="GeneID" id="20197132"/>
<dbReference type="RefSeq" id="XP_009027519.1">
    <property type="nucleotide sequence ID" value="XM_009029271.1"/>
</dbReference>
<dbReference type="OrthoDB" id="284854at2759"/>